<dbReference type="AlphaFoldDB" id="A0AAD4T0B1"/>
<evidence type="ECO:0000313" key="2">
    <source>
        <dbReference type="Proteomes" id="UP001202328"/>
    </source>
</evidence>
<comment type="caution">
    <text evidence="1">The sequence shown here is derived from an EMBL/GenBank/DDBJ whole genome shotgun (WGS) entry which is preliminary data.</text>
</comment>
<proteinExistence type="predicted"/>
<keyword evidence="2" id="KW-1185">Reference proteome</keyword>
<evidence type="ECO:0000313" key="1">
    <source>
        <dbReference type="EMBL" id="KAI3933410.1"/>
    </source>
</evidence>
<sequence>WSKSKIFPRSIELFDPECEGRIAYALHKAEFVIIHGALNLGGCQRHNNIYDGFCFVHPVSVLPNPRILLQEEG</sequence>
<dbReference type="EMBL" id="JAJJMB010006856">
    <property type="protein sequence ID" value="KAI3933410.1"/>
    <property type="molecule type" value="Genomic_DNA"/>
</dbReference>
<organism evidence="1 2">
    <name type="scientific">Papaver atlanticum</name>
    <dbReference type="NCBI Taxonomy" id="357466"/>
    <lineage>
        <taxon>Eukaryota</taxon>
        <taxon>Viridiplantae</taxon>
        <taxon>Streptophyta</taxon>
        <taxon>Embryophyta</taxon>
        <taxon>Tracheophyta</taxon>
        <taxon>Spermatophyta</taxon>
        <taxon>Magnoliopsida</taxon>
        <taxon>Ranunculales</taxon>
        <taxon>Papaveraceae</taxon>
        <taxon>Papaveroideae</taxon>
        <taxon>Papaver</taxon>
    </lineage>
</organism>
<gene>
    <name evidence="1" type="ORF">MKW98_006769</name>
</gene>
<reference evidence="1" key="1">
    <citation type="submission" date="2022-04" db="EMBL/GenBank/DDBJ databases">
        <title>A functionally conserved STORR gene fusion in Papaver species that diverged 16.8 million years ago.</title>
        <authorList>
            <person name="Catania T."/>
        </authorList>
    </citation>
    <scope>NUCLEOTIDE SEQUENCE</scope>
    <source>
        <strain evidence="1">S-188037</strain>
    </source>
</reference>
<feature type="non-terminal residue" evidence="1">
    <location>
        <position position="1"/>
    </location>
</feature>
<name>A0AAD4T0B1_9MAGN</name>
<dbReference type="Proteomes" id="UP001202328">
    <property type="component" value="Unassembled WGS sequence"/>
</dbReference>
<protein>
    <submittedName>
        <fullName evidence="1">Uncharacterized protein</fullName>
    </submittedName>
</protein>
<accession>A0AAD4T0B1</accession>